<dbReference type="AlphaFoldDB" id="A0A8J1US61"/>
<organism evidence="2 3">
    <name type="scientific">Owenia fusiformis</name>
    <name type="common">Polychaete worm</name>
    <dbReference type="NCBI Taxonomy" id="6347"/>
    <lineage>
        <taxon>Eukaryota</taxon>
        <taxon>Metazoa</taxon>
        <taxon>Spiralia</taxon>
        <taxon>Lophotrochozoa</taxon>
        <taxon>Annelida</taxon>
        <taxon>Polychaeta</taxon>
        <taxon>Sedentaria</taxon>
        <taxon>Canalipalpata</taxon>
        <taxon>Sabellida</taxon>
        <taxon>Oweniida</taxon>
        <taxon>Oweniidae</taxon>
        <taxon>Owenia</taxon>
    </lineage>
</organism>
<sequence>MDALRGLGRQLSLSKNPEAEKERPEVARRKSFSEETSNFFSSVVDKKNGLFGGISNTINDITSKVPGRKSAPQSPVHQGGDGHDGVPRAPSEPDMKSPAEGENEQYSMKGKSQSVDMGSIGDHYGKNYTNSRTNKETVNTDELSKLTNQIVEQFGSFGTDATEEANPADRAALFKKAGDPEPVSEANVKHPRGSQSTEPVPVPVYSDPSAPQGYPPPSQPQMGYQQPTIPPASQQSYGPSQRKSYNPFANDPLPPEPAKPPRVSTNPFVQRKRQNSNPFIDQDEDEPPKTPPPRPPLPKQLSAGYIDVSKLEDIMSQPKQPTANRESKAPPPLKKRDSLIDISPIDETKTAEKTLVKEGTDLLTADNQEIFSENQNKYGVHHQADVHHDLNGKKQRSPPHSNLMDFPTGGGSVEYNTYDGSSDGSSEFGGDDPRDRADSIDSQSSFSEEIFMDEQSKEIAGYMKLFVDKMFDANATLNITQTEKAKFGELCRTPQGRMWFSRHVNAQRACNKKVTESTFYQMVQYFAIVLFECNESDDYTPAKTLMNMCFTFYMELPQVSGPLQKHYLYSYMREQPVWQSLRFWNAAFFDAVQQERMQKPVCTSEDELEAKQGDKEFSENITFGQLGTFTCNMRALGLSKELCLGFLRKQAEIANLSKEQIQMLRDNVEKRKY</sequence>
<feature type="compositionally biased region" description="Basic and acidic residues" evidence="1">
    <location>
        <begin position="17"/>
        <end position="33"/>
    </location>
</feature>
<dbReference type="Proteomes" id="UP000749559">
    <property type="component" value="Unassembled WGS sequence"/>
</dbReference>
<comment type="caution">
    <text evidence="2">The sequence shown here is derived from an EMBL/GenBank/DDBJ whole genome shotgun (WGS) entry which is preliminary data.</text>
</comment>
<evidence type="ECO:0000313" key="3">
    <source>
        <dbReference type="Proteomes" id="UP000749559"/>
    </source>
</evidence>
<dbReference type="PANTHER" id="PTHR13663:SF2">
    <property type="entry name" value="SIMILAR TO RIKEN CDNA 6430548M08"/>
    <property type="match status" value="1"/>
</dbReference>
<dbReference type="PANTHER" id="PTHR13663">
    <property type="entry name" value="SIMILAR TO RIKEN CDNA 6430548M08"/>
    <property type="match status" value="1"/>
</dbReference>
<feature type="compositionally biased region" description="Polar residues" evidence="1">
    <location>
        <begin position="127"/>
        <end position="141"/>
    </location>
</feature>
<gene>
    <name evidence="2" type="ORF">OFUS_LOCUS7094</name>
</gene>
<dbReference type="InterPro" id="IPR022096">
    <property type="entry name" value="SBF1/SBF2"/>
</dbReference>
<protein>
    <submittedName>
        <fullName evidence="2">Uncharacterized protein</fullName>
    </submittedName>
</protein>
<name>A0A8J1US61_OWEFU</name>
<accession>A0A8J1US61</accession>
<feature type="compositionally biased region" description="Polar residues" evidence="1">
    <location>
        <begin position="104"/>
        <end position="116"/>
    </location>
</feature>
<proteinExistence type="predicted"/>
<dbReference type="EMBL" id="CAIIXF020000003">
    <property type="protein sequence ID" value="CAH1780398.1"/>
    <property type="molecule type" value="Genomic_DNA"/>
</dbReference>
<dbReference type="OrthoDB" id="6268344at2759"/>
<feature type="region of interest" description="Disordered" evidence="1">
    <location>
        <begin position="157"/>
        <end position="353"/>
    </location>
</feature>
<reference evidence="2" key="1">
    <citation type="submission" date="2022-03" db="EMBL/GenBank/DDBJ databases">
        <authorList>
            <person name="Martin C."/>
        </authorList>
    </citation>
    <scope>NUCLEOTIDE SEQUENCE</scope>
</reference>
<feature type="compositionally biased region" description="Pro residues" evidence="1">
    <location>
        <begin position="289"/>
        <end position="298"/>
    </location>
</feature>
<dbReference type="Pfam" id="PF12335">
    <property type="entry name" value="SBF2"/>
    <property type="match status" value="1"/>
</dbReference>
<keyword evidence="3" id="KW-1185">Reference proteome</keyword>
<feature type="compositionally biased region" description="Polar residues" evidence="1">
    <location>
        <begin position="220"/>
        <end position="244"/>
    </location>
</feature>
<feature type="region of interest" description="Disordered" evidence="1">
    <location>
        <begin position="390"/>
        <end position="447"/>
    </location>
</feature>
<dbReference type="InterPro" id="IPR039872">
    <property type="entry name" value="KIAA0513"/>
</dbReference>
<evidence type="ECO:0000256" key="1">
    <source>
        <dbReference type="SAM" id="MobiDB-lite"/>
    </source>
</evidence>
<feature type="compositionally biased region" description="Basic and acidic residues" evidence="1">
    <location>
        <begin position="80"/>
        <end position="99"/>
    </location>
</feature>
<feature type="region of interest" description="Disordered" evidence="1">
    <location>
        <begin position="1"/>
        <end position="141"/>
    </location>
</feature>
<evidence type="ECO:0000313" key="2">
    <source>
        <dbReference type="EMBL" id="CAH1780398.1"/>
    </source>
</evidence>
<feature type="compositionally biased region" description="Low complexity" evidence="1">
    <location>
        <begin position="419"/>
        <end position="428"/>
    </location>
</feature>